<accession>A0A4Q2U741</accession>
<keyword evidence="2" id="KW-0812">Transmembrane</keyword>
<keyword evidence="2" id="KW-1133">Transmembrane helix</keyword>
<evidence type="ECO:0000256" key="1">
    <source>
        <dbReference type="SAM" id="MobiDB-lite"/>
    </source>
</evidence>
<proteinExistence type="predicted"/>
<gene>
    <name evidence="3" type="ORF">D3273_08830</name>
</gene>
<feature type="transmembrane region" description="Helical" evidence="2">
    <location>
        <begin position="6"/>
        <end position="27"/>
    </location>
</feature>
<name>A0A4Q2U741_9HYPH</name>
<dbReference type="RefSeq" id="WP_129225564.1">
    <property type="nucleotide sequence ID" value="NZ_QYBB01000007.1"/>
</dbReference>
<keyword evidence="2" id="KW-0472">Membrane</keyword>
<keyword evidence="4" id="KW-1185">Reference proteome</keyword>
<comment type="caution">
    <text evidence="3">The sequence shown here is derived from an EMBL/GenBank/DDBJ whole genome shotgun (WGS) entry which is preliminary data.</text>
</comment>
<organism evidence="3 4">
    <name type="scientific">Lichenibacterium minor</name>
    <dbReference type="NCBI Taxonomy" id="2316528"/>
    <lineage>
        <taxon>Bacteria</taxon>
        <taxon>Pseudomonadati</taxon>
        <taxon>Pseudomonadota</taxon>
        <taxon>Alphaproteobacteria</taxon>
        <taxon>Hyphomicrobiales</taxon>
        <taxon>Lichenihabitantaceae</taxon>
        <taxon>Lichenibacterium</taxon>
    </lineage>
</organism>
<evidence type="ECO:0000313" key="4">
    <source>
        <dbReference type="Proteomes" id="UP000290759"/>
    </source>
</evidence>
<dbReference type="EMBL" id="QYBB01000007">
    <property type="protein sequence ID" value="RYC32483.1"/>
    <property type="molecule type" value="Genomic_DNA"/>
</dbReference>
<feature type="region of interest" description="Disordered" evidence="1">
    <location>
        <begin position="42"/>
        <end position="64"/>
    </location>
</feature>
<protein>
    <submittedName>
        <fullName evidence="3">Uncharacterized protein</fullName>
    </submittedName>
</protein>
<dbReference type="Proteomes" id="UP000290759">
    <property type="component" value="Unassembled WGS sequence"/>
</dbReference>
<dbReference type="AlphaFoldDB" id="A0A4Q2U741"/>
<reference evidence="3 4" key="2">
    <citation type="submission" date="2019-02" db="EMBL/GenBank/DDBJ databases">
        <title>'Lichenibacterium ramalinii' gen. nov. sp. nov., 'Lichenibacterium minor' gen. nov. sp. nov.</title>
        <authorList>
            <person name="Pankratov T."/>
        </authorList>
    </citation>
    <scope>NUCLEOTIDE SEQUENCE [LARGE SCALE GENOMIC DNA]</scope>
    <source>
        <strain evidence="3 4">RmlP026</strain>
    </source>
</reference>
<feature type="compositionally biased region" description="Polar residues" evidence="1">
    <location>
        <begin position="42"/>
        <end position="52"/>
    </location>
</feature>
<reference evidence="3 4" key="1">
    <citation type="submission" date="2018-12" db="EMBL/GenBank/DDBJ databases">
        <authorList>
            <person name="Grouzdev D.S."/>
            <person name="Krutkina M.S."/>
        </authorList>
    </citation>
    <scope>NUCLEOTIDE SEQUENCE [LARGE SCALE GENOMIC DNA]</scope>
    <source>
        <strain evidence="3 4">RmlP026</strain>
    </source>
</reference>
<evidence type="ECO:0000313" key="3">
    <source>
        <dbReference type="EMBL" id="RYC32483.1"/>
    </source>
</evidence>
<evidence type="ECO:0000256" key="2">
    <source>
        <dbReference type="SAM" id="Phobius"/>
    </source>
</evidence>
<sequence>MSTSDHIQTTGSAVTILTGIVAAIVFLSKLENRVSRLEEQVRSSTLAPSVSTTDRDGGAAAAQAAPNAVAQNCGDLAKQNADEISKGFLLSSDRIQKTMAEQGCARQR</sequence>